<reference evidence="5 6" key="1">
    <citation type="submission" date="2024-03" db="EMBL/GenBank/DDBJ databases">
        <title>Human intestinal bacterial collection.</title>
        <authorList>
            <person name="Pauvert C."/>
            <person name="Hitch T.C.A."/>
            <person name="Clavel T."/>
        </authorList>
    </citation>
    <scope>NUCLEOTIDE SEQUENCE [LARGE SCALE GENOMIC DNA]</scope>
    <source>
        <strain evidence="5 6">CLA-JM-H11</strain>
    </source>
</reference>
<keyword evidence="6" id="KW-1185">Reference proteome</keyword>
<dbReference type="InterPro" id="IPR000835">
    <property type="entry name" value="HTH_MarR-typ"/>
</dbReference>
<dbReference type="InterPro" id="IPR023187">
    <property type="entry name" value="Tscrpt_reg_MarR-type_CS"/>
</dbReference>
<dbReference type="PANTHER" id="PTHR42756">
    <property type="entry name" value="TRANSCRIPTIONAL REGULATOR, MARR"/>
    <property type="match status" value="1"/>
</dbReference>
<evidence type="ECO:0000256" key="1">
    <source>
        <dbReference type="ARBA" id="ARBA00023015"/>
    </source>
</evidence>
<dbReference type="SUPFAM" id="SSF46785">
    <property type="entry name" value="Winged helix' DNA-binding domain"/>
    <property type="match status" value="1"/>
</dbReference>
<dbReference type="SMART" id="SM00347">
    <property type="entry name" value="HTH_MARR"/>
    <property type="match status" value="1"/>
</dbReference>
<name>A0ABV1GGD7_9FIRM</name>
<dbReference type="PROSITE" id="PS50995">
    <property type="entry name" value="HTH_MARR_2"/>
    <property type="match status" value="1"/>
</dbReference>
<dbReference type="PANTHER" id="PTHR42756:SF1">
    <property type="entry name" value="TRANSCRIPTIONAL REPRESSOR OF EMRAB OPERON"/>
    <property type="match status" value="1"/>
</dbReference>
<accession>A0ABV1GGD7</accession>
<evidence type="ECO:0000313" key="6">
    <source>
        <dbReference type="Proteomes" id="UP001477672"/>
    </source>
</evidence>
<dbReference type="RefSeq" id="WP_349216439.1">
    <property type="nucleotide sequence ID" value="NZ_JBBMFA010000098.1"/>
</dbReference>
<evidence type="ECO:0000259" key="4">
    <source>
        <dbReference type="PROSITE" id="PS50995"/>
    </source>
</evidence>
<dbReference type="InterPro" id="IPR036390">
    <property type="entry name" value="WH_DNA-bd_sf"/>
</dbReference>
<comment type="caution">
    <text evidence="5">The sequence shown here is derived from an EMBL/GenBank/DDBJ whole genome shotgun (WGS) entry which is preliminary data.</text>
</comment>
<evidence type="ECO:0000256" key="3">
    <source>
        <dbReference type="ARBA" id="ARBA00023163"/>
    </source>
</evidence>
<organism evidence="5 6">
    <name type="scientific">Ruthenibacterium intestinale</name>
    <dbReference type="NCBI Taxonomy" id="3133163"/>
    <lineage>
        <taxon>Bacteria</taxon>
        <taxon>Bacillati</taxon>
        <taxon>Bacillota</taxon>
        <taxon>Clostridia</taxon>
        <taxon>Eubacteriales</taxon>
        <taxon>Oscillospiraceae</taxon>
        <taxon>Ruthenibacterium</taxon>
    </lineage>
</organism>
<keyword evidence="3" id="KW-0804">Transcription</keyword>
<feature type="domain" description="HTH marR-type" evidence="4">
    <location>
        <begin position="1"/>
        <end position="132"/>
    </location>
</feature>
<dbReference type="PROSITE" id="PS01117">
    <property type="entry name" value="HTH_MARR_1"/>
    <property type="match status" value="1"/>
</dbReference>
<evidence type="ECO:0000313" key="5">
    <source>
        <dbReference type="EMBL" id="MEQ2520895.1"/>
    </source>
</evidence>
<dbReference type="PRINTS" id="PR00598">
    <property type="entry name" value="HTHMARR"/>
</dbReference>
<dbReference type="Proteomes" id="UP001477672">
    <property type="component" value="Unassembled WGS sequence"/>
</dbReference>
<keyword evidence="1" id="KW-0805">Transcription regulation</keyword>
<sequence length="148" mass="17147">MEWIRWLSVADRYAKMDLDRHLAPLGLNSSQHMYIVRVCRSPGVQQDQLAEIFHIHPSNVTRSIAYLEKEGFLRREQNPRDKRTSRLYPTDRAQQACGRIEEICENWQHAVTADFTEEETALLNRLLLRVAGSAVARIESQNAGEEEK</sequence>
<keyword evidence="2" id="KW-0238">DNA-binding</keyword>
<gene>
    <name evidence="5" type="ORF">WMO24_10720</name>
</gene>
<dbReference type="Gene3D" id="1.10.10.10">
    <property type="entry name" value="Winged helix-like DNA-binding domain superfamily/Winged helix DNA-binding domain"/>
    <property type="match status" value="1"/>
</dbReference>
<dbReference type="Pfam" id="PF01047">
    <property type="entry name" value="MarR"/>
    <property type="match status" value="1"/>
</dbReference>
<dbReference type="EMBL" id="JBBMFA010000098">
    <property type="protein sequence ID" value="MEQ2520895.1"/>
    <property type="molecule type" value="Genomic_DNA"/>
</dbReference>
<evidence type="ECO:0000256" key="2">
    <source>
        <dbReference type="ARBA" id="ARBA00023125"/>
    </source>
</evidence>
<proteinExistence type="predicted"/>
<dbReference type="InterPro" id="IPR036388">
    <property type="entry name" value="WH-like_DNA-bd_sf"/>
</dbReference>
<protein>
    <submittedName>
        <fullName evidence="5">MarR family transcriptional regulator</fullName>
    </submittedName>
</protein>